<dbReference type="Pfam" id="PF01774">
    <property type="entry name" value="UreD"/>
    <property type="match status" value="1"/>
</dbReference>
<comment type="similarity">
    <text evidence="1 3">Belongs to the UreD family.</text>
</comment>
<name>A0A7W4P2P2_9PROT</name>
<dbReference type="PANTHER" id="PTHR33643:SF1">
    <property type="entry name" value="UREASE ACCESSORY PROTEIN D"/>
    <property type="match status" value="1"/>
</dbReference>
<sequence length="283" mass="30084">MNLSVVDADAAPLQRATGGFAIQARKAGERSSLVRLRQSGCCRVLVPRVRTPGVEAVLVNVSGGLAGGDRIVGGILCRAGAHLIVTTQASERIYGARAADRPTRIVTRCRIEAGARLDWLPHETIFYDGGVVARDLIVDMPSAATFLASECRVFGRVASGETVQRLVCRDRLAIRRDGIPALMENFRADGPFGALLSRRAVASGAGVMHTITMAAPDVARWLEEARACIAGAGPAVAGAASAWNDVLVVRLLGNEAMNVRQLARRITALLRGGYPAPVTWRLQ</sequence>
<keyword evidence="3" id="KW-0996">Nickel insertion</keyword>
<dbReference type="PANTHER" id="PTHR33643">
    <property type="entry name" value="UREASE ACCESSORY PROTEIN D"/>
    <property type="match status" value="1"/>
</dbReference>
<dbReference type="HAMAP" id="MF_01384">
    <property type="entry name" value="UreD"/>
    <property type="match status" value="1"/>
</dbReference>
<evidence type="ECO:0000313" key="5">
    <source>
        <dbReference type="Proteomes" id="UP000561066"/>
    </source>
</evidence>
<dbReference type="Proteomes" id="UP000561066">
    <property type="component" value="Unassembled WGS sequence"/>
</dbReference>
<evidence type="ECO:0000256" key="3">
    <source>
        <dbReference type="HAMAP-Rule" id="MF_01384"/>
    </source>
</evidence>
<comment type="caution">
    <text evidence="4">The sequence shown here is derived from an EMBL/GenBank/DDBJ whole genome shotgun (WGS) entry which is preliminary data.</text>
</comment>
<comment type="subunit">
    <text evidence="3">UreD, UreF and UreG form a complex that acts as a GTP-hydrolysis-dependent molecular chaperone, activating the urease apoprotein by helping to assemble the nickel containing metallocenter of UreC. The UreE protein probably delivers the nickel.</text>
</comment>
<evidence type="ECO:0000256" key="2">
    <source>
        <dbReference type="ARBA" id="ARBA00023186"/>
    </source>
</evidence>
<dbReference type="RefSeq" id="WP_182941823.1">
    <property type="nucleotide sequence ID" value="NZ_JABEQH010000005.1"/>
</dbReference>
<protein>
    <recommendedName>
        <fullName evidence="3">Urease accessory protein UreD</fullName>
    </recommendedName>
</protein>
<dbReference type="GO" id="GO:0016151">
    <property type="term" value="F:nickel cation binding"/>
    <property type="evidence" value="ECO:0007669"/>
    <property type="project" value="UniProtKB-UniRule"/>
</dbReference>
<evidence type="ECO:0000313" key="4">
    <source>
        <dbReference type="EMBL" id="MBB2175227.1"/>
    </source>
</evidence>
<comment type="function">
    <text evidence="3">Required for maturation of urease via the functional incorporation of the urease nickel metallocenter.</text>
</comment>
<keyword evidence="3" id="KW-0963">Cytoplasm</keyword>
<dbReference type="AlphaFoldDB" id="A0A7W4P2P2"/>
<accession>A0A7W4P2P2</accession>
<keyword evidence="2 3" id="KW-0143">Chaperone</keyword>
<evidence type="ECO:0000256" key="1">
    <source>
        <dbReference type="ARBA" id="ARBA00007177"/>
    </source>
</evidence>
<comment type="subcellular location">
    <subcellularLocation>
        <location evidence="3">Cytoplasm</location>
    </subcellularLocation>
</comment>
<keyword evidence="5" id="KW-1185">Reference proteome</keyword>
<dbReference type="InterPro" id="IPR002669">
    <property type="entry name" value="UreD"/>
</dbReference>
<dbReference type="EMBL" id="JABEQH010000005">
    <property type="protein sequence ID" value="MBB2175227.1"/>
    <property type="molecule type" value="Genomic_DNA"/>
</dbReference>
<gene>
    <name evidence="3" type="primary">ureD</name>
    <name evidence="4" type="ORF">HLH21_04710</name>
</gene>
<organism evidence="4 5">
    <name type="scientific">Gluconacetobacter johannae</name>
    <dbReference type="NCBI Taxonomy" id="112140"/>
    <lineage>
        <taxon>Bacteria</taxon>
        <taxon>Pseudomonadati</taxon>
        <taxon>Pseudomonadota</taxon>
        <taxon>Alphaproteobacteria</taxon>
        <taxon>Acetobacterales</taxon>
        <taxon>Acetobacteraceae</taxon>
        <taxon>Gluconacetobacter</taxon>
    </lineage>
</organism>
<dbReference type="GO" id="GO:0005737">
    <property type="term" value="C:cytoplasm"/>
    <property type="evidence" value="ECO:0007669"/>
    <property type="project" value="UniProtKB-SubCell"/>
</dbReference>
<proteinExistence type="inferred from homology"/>
<reference evidence="4 5" key="1">
    <citation type="submission" date="2020-04" db="EMBL/GenBank/DDBJ databases">
        <title>Description of novel Gluconacetobacter.</title>
        <authorList>
            <person name="Sombolestani A."/>
        </authorList>
    </citation>
    <scope>NUCLEOTIDE SEQUENCE [LARGE SCALE GENOMIC DNA]</scope>
    <source>
        <strain evidence="4 5">LMG 21312</strain>
    </source>
</reference>